<evidence type="ECO:0000256" key="1">
    <source>
        <dbReference type="ARBA" id="ARBA00009437"/>
    </source>
</evidence>
<dbReference type="Pfam" id="PF00126">
    <property type="entry name" value="HTH_1"/>
    <property type="match status" value="1"/>
</dbReference>
<dbReference type="InterPro" id="IPR000847">
    <property type="entry name" value="LysR_HTH_N"/>
</dbReference>
<name>A0A652YT63_NOCGL</name>
<dbReference type="Gene3D" id="1.10.10.10">
    <property type="entry name" value="Winged helix-like DNA-binding domain superfamily/Winged helix DNA-binding domain"/>
    <property type="match status" value="1"/>
</dbReference>
<dbReference type="SUPFAM" id="SSF46785">
    <property type="entry name" value="Winged helix' DNA-binding domain"/>
    <property type="match status" value="1"/>
</dbReference>
<keyword evidence="3 6" id="KW-0238">DNA-binding</keyword>
<dbReference type="GO" id="GO:0032993">
    <property type="term" value="C:protein-DNA complex"/>
    <property type="evidence" value="ECO:0007669"/>
    <property type="project" value="TreeGrafter"/>
</dbReference>
<dbReference type="GO" id="GO:0003677">
    <property type="term" value="F:DNA binding"/>
    <property type="evidence" value="ECO:0007669"/>
    <property type="project" value="UniProtKB-KW"/>
</dbReference>
<dbReference type="InterPro" id="IPR005119">
    <property type="entry name" value="LysR_subst-bd"/>
</dbReference>
<evidence type="ECO:0000256" key="3">
    <source>
        <dbReference type="ARBA" id="ARBA00023125"/>
    </source>
</evidence>
<evidence type="ECO:0000256" key="5">
    <source>
        <dbReference type="ARBA" id="ARBA00023163"/>
    </source>
</evidence>
<proteinExistence type="inferred from homology"/>
<evidence type="ECO:0000256" key="4">
    <source>
        <dbReference type="ARBA" id="ARBA00023159"/>
    </source>
</evidence>
<dbReference type="Gene3D" id="3.40.190.290">
    <property type="match status" value="1"/>
</dbReference>
<dbReference type="GO" id="GO:0003700">
    <property type="term" value="F:DNA-binding transcription factor activity"/>
    <property type="evidence" value="ECO:0007669"/>
    <property type="project" value="InterPro"/>
</dbReference>
<dbReference type="PANTHER" id="PTHR30346">
    <property type="entry name" value="TRANSCRIPTIONAL DUAL REGULATOR HCAR-RELATED"/>
    <property type="match status" value="1"/>
</dbReference>
<dbReference type="PANTHER" id="PTHR30346:SF28">
    <property type="entry name" value="HTH-TYPE TRANSCRIPTIONAL REGULATOR CYNR"/>
    <property type="match status" value="1"/>
</dbReference>
<dbReference type="AlphaFoldDB" id="A0A652YT63"/>
<keyword evidence="5" id="KW-0804">Transcription</keyword>
<protein>
    <submittedName>
        <fullName evidence="6">DNA-binding transcriptional LysR family regulator</fullName>
    </submittedName>
</protein>
<organism evidence="6">
    <name type="scientific">Nocardia globerula</name>
    <dbReference type="NCBI Taxonomy" id="1818"/>
    <lineage>
        <taxon>Bacteria</taxon>
        <taxon>Bacillati</taxon>
        <taxon>Actinomycetota</taxon>
        <taxon>Actinomycetes</taxon>
        <taxon>Mycobacteriales</taxon>
        <taxon>Nocardiaceae</taxon>
        <taxon>Nocardia</taxon>
    </lineage>
</organism>
<comment type="similarity">
    <text evidence="1">Belongs to the LysR transcriptional regulatory family.</text>
</comment>
<comment type="caution">
    <text evidence="6">The sequence shown here is derived from an EMBL/GenBank/DDBJ whole genome shotgun (WGS) entry which is preliminary data.</text>
</comment>
<keyword evidence="4" id="KW-0010">Activator</keyword>
<evidence type="ECO:0000313" key="6">
    <source>
        <dbReference type="EMBL" id="TYQ06295.1"/>
    </source>
</evidence>
<sequence>MELRHIRYALAVAEDRHFSRAALRLHVSQSALSTQIRDLERELGVELFQRNSRNVGLTESGEVFVSRARDVLGAVSRLVSDVSGSNVEQVRLTVGVISSAGRVDVGQALAALTQRHPGIDVTVRPYGSEVVIDGVRSGAIDVGIVGLAPGRLPKTFSATPLWSESTAAFVPDGHPFSTLPSIRLDDLRDVPLVDFASGSEARVQTDQAFAESRVPRGRTYEANSVDLICSLTVNGLGVGLLPESMSAEHPELVCVPIADAPHRVVHAITDPAHSSSLAREFVTLLSDQFTT</sequence>
<dbReference type="PRINTS" id="PR00039">
    <property type="entry name" value="HTHLYSR"/>
</dbReference>
<gene>
    <name evidence="6" type="ORF">FNL38_102429</name>
</gene>
<reference evidence="6" key="1">
    <citation type="submission" date="2019-07" db="EMBL/GenBank/DDBJ databases">
        <title>Genomic Encyclopedia of Type Strains, Phase IV (KMG-IV): sequencing the most valuable type-strain genomes for metagenomic binning, comparative biology and taxonomic classification.</title>
        <authorList>
            <person name="Goeker M."/>
        </authorList>
    </citation>
    <scope>NUCLEOTIDE SEQUENCE</scope>
    <source>
        <strain evidence="6">DSM 44596</strain>
    </source>
</reference>
<dbReference type="InterPro" id="IPR036390">
    <property type="entry name" value="WH_DNA-bd_sf"/>
</dbReference>
<keyword evidence="2" id="KW-0805">Transcription regulation</keyword>
<dbReference type="InterPro" id="IPR036388">
    <property type="entry name" value="WH-like_DNA-bd_sf"/>
</dbReference>
<accession>A0A652YT63</accession>
<dbReference type="FunFam" id="1.10.10.10:FF:000001">
    <property type="entry name" value="LysR family transcriptional regulator"/>
    <property type="match status" value="1"/>
</dbReference>
<dbReference type="SUPFAM" id="SSF53850">
    <property type="entry name" value="Periplasmic binding protein-like II"/>
    <property type="match status" value="1"/>
</dbReference>
<dbReference type="PROSITE" id="PS50931">
    <property type="entry name" value="HTH_LYSR"/>
    <property type="match status" value="1"/>
</dbReference>
<evidence type="ECO:0000256" key="2">
    <source>
        <dbReference type="ARBA" id="ARBA00023015"/>
    </source>
</evidence>
<dbReference type="Pfam" id="PF03466">
    <property type="entry name" value="LysR_substrate"/>
    <property type="match status" value="1"/>
</dbReference>
<dbReference type="EMBL" id="VNIQ01000002">
    <property type="protein sequence ID" value="TYQ06295.1"/>
    <property type="molecule type" value="Genomic_DNA"/>
</dbReference>
<dbReference type="CDD" id="cd08436">
    <property type="entry name" value="PBP2_LTTR_like_3"/>
    <property type="match status" value="1"/>
</dbReference>